<evidence type="ECO:0000313" key="1">
    <source>
        <dbReference type="EMBL" id="OJA08499.1"/>
    </source>
</evidence>
<dbReference type="AlphaFoldDB" id="A0A1J8PL19"/>
<dbReference type="EMBL" id="LVVM01006285">
    <property type="protein sequence ID" value="OJA08499.1"/>
    <property type="molecule type" value="Genomic_DNA"/>
</dbReference>
<sequence length="152" mass="17717">MGPHCKKFCDLCKREIDRERIRILVSLEFEAEHDCEHKPNLFHSNQSYVERFSYKMGILISLWLTLNSNMFIRVKKMHLEGTLYVFDEHSVDYPSLLFVFRHGKETRTLTVTHLVFATGLDARPRVPDIPGKVSEVVDIRDHSAASGRNAEW</sequence>
<comment type="caution">
    <text evidence="1">The sequence shown here is derived from an EMBL/GenBank/DDBJ whole genome shotgun (WGS) entry which is preliminary data.</text>
</comment>
<gene>
    <name evidence="1" type="ORF">AZE42_12580</name>
</gene>
<proteinExistence type="predicted"/>
<keyword evidence="2" id="KW-1185">Reference proteome</keyword>
<reference evidence="1 2" key="1">
    <citation type="submission" date="2016-03" db="EMBL/GenBank/DDBJ databases">
        <title>Comparative genomics of the ectomycorrhizal sister species Rhizopogon vinicolor and Rhizopogon vesiculosus (Basidiomycota: Boletales) reveals a divergence of the mating type B locus.</title>
        <authorList>
            <person name="Mujic A.B."/>
            <person name="Kuo A."/>
            <person name="Tritt A."/>
            <person name="Lipzen A."/>
            <person name="Chen C."/>
            <person name="Johnson J."/>
            <person name="Sharma A."/>
            <person name="Barry K."/>
            <person name="Grigoriev I.V."/>
            <person name="Spatafora J.W."/>
        </authorList>
    </citation>
    <scope>NUCLEOTIDE SEQUENCE [LARGE SCALE GENOMIC DNA]</scope>
    <source>
        <strain evidence="1 2">AM-OR11-056</strain>
    </source>
</reference>
<name>A0A1J8PL19_9AGAM</name>
<organism evidence="1 2">
    <name type="scientific">Rhizopogon vesiculosus</name>
    <dbReference type="NCBI Taxonomy" id="180088"/>
    <lineage>
        <taxon>Eukaryota</taxon>
        <taxon>Fungi</taxon>
        <taxon>Dikarya</taxon>
        <taxon>Basidiomycota</taxon>
        <taxon>Agaricomycotina</taxon>
        <taxon>Agaricomycetes</taxon>
        <taxon>Agaricomycetidae</taxon>
        <taxon>Boletales</taxon>
        <taxon>Suillineae</taxon>
        <taxon>Rhizopogonaceae</taxon>
        <taxon>Rhizopogon</taxon>
    </lineage>
</organism>
<dbReference type="Proteomes" id="UP000183567">
    <property type="component" value="Unassembled WGS sequence"/>
</dbReference>
<protein>
    <submittedName>
        <fullName evidence="1">Uncharacterized protein</fullName>
    </submittedName>
</protein>
<accession>A0A1J8PL19</accession>
<evidence type="ECO:0000313" key="2">
    <source>
        <dbReference type="Proteomes" id="UP000183567"/>
    </source>
</evidence>